<dbReference type="Gene3D" id="1.10.287.130">
    <property type="match status" value="1"/>
</dbReference>
<dbReference type="PROSITE" id="PS50112">
    <property type="entry name" value="PAS"/>
    <property type="match status" value="3"/>
</dbReference>
<keyword evidence="4" id="KW-0808">Transferase</keyword>
<dbReference type="SUPFAM" id="SSF55874">
    <property type="entry name" value="ATPase domain of HSP90 chaperone/DNA topoisomerase II/histidine kinase"/>
    <property type="match status" value="1"/>
</dbReference>
<evidence type="ECO:0000313" key="11">
    <source>
        <dbReference type="EMBL" id="ASU34574.1"/>
    </source>
</evidence>
<keyword evidence="12" id="KW-1185">Reference proteome</keyword>
<dbReference type="SMART" id="SM00388">
    <property type="entry name" value="HisKA"/>
    <property type="match status" value="1"/>
</dbReference>
<dbReference type="InterPro" id="IPR001610">
    <property type="entry name" value="PAC"/>
</dbReference>
<dbReference type="Gene3D" id="3.30.450.20">
    <property type="entry name" value="PAS domain"/>
    <property type="match status" value="3"/>
</dbReference>
<evidence type="ECO:0000256" key="7">
    <source>
        <dbReference type="SAM" id="Coils"/>
    </source>
</evidence>
<dbReference type="Pfam" id="PF13426">
    <property type="entry name" value="PAS_9"/>
    <property type="match status" value="1"/>
</dbReference>
<dbReference type="InterPro" id="IPR005467">
    <property type="entry name" value="His_kinase_dom"/>
</dbReference>
<dbReference type="InterPro" id="IPR036890">
    <property type="entry name" value="HATPase_C_sf"/>
</dbReference>
<dbReference type="KEGG" id="muc:MuYL_2687"/>
<accession>A0A223NXZ2</accession>
<dbReference type="InterPro" id="IPR003661">
    <property type="entry name" value="HisK_dim/P_dom"/>
</dbReference>
<dbReference type="GO" id="GO:0006355">
    <property type="term" value="P:regulation of DNA-templated transcription"/>
    <property type="evidence" value="ECO:0007669"/>
    <property type="project" value="InterPro"/>
</dbReference>
<dbReference type="OrthoDB" id="1522284at2"/>
<keyword evidence="7" id="KW-0175">Coiled coil</keyword>
<feature type="domain" description="PAS" evidence="9">
    <location>
        <begin position="162"/>
        <end position="232"/>
    </location>
</feature>
<evidence type="ECO:0000259" key="8">
    <source>
        <dbReference type="PROSITE" id="PS50109"/>
    </source>
</evidence>
<keyword evidence="3" id="KW-0597">Phosphoprotein</keyword>
<dbReference type="PRINTS" id="PR00344">
    <property type="entry name" value="BCTRLSENSOR"/>
</dbReference>
<feature type="domain" description="PAS" evidence="9">
    <location>
        <begin position="288"/>
        <end position="333"/>
    </location>
</feature>
<keyword evidence="6" id="KW-0472">Membrane</keyword>
<feature type="coiled-coil region" evidence="7">
    <location>
        <begin position="129"/>
        <end position="163"/>
    </location>
</feature>
<evidence type="ECO:0000256" key="1">
    <source>
        <dbReference type="ARBA" id="ARBA00000085"/>
    </source>
</evidence>
<dbReference type="SMART" id="SM00086">
    <property type="entry name" value="PAC"/>
    <property type="match status" value="2"/>
</dbReference>
<dbReference type="InterPro" id="IPR003594">
    <property type="entry name" value="HATPase_dom"/>
</dbReference>
<evidence type="ECO:0000256" key="2">
    <source>
        <dbReference type="ARBA" id="ARBA00012438"/>
    </source>
</evidence>
<dbReference type="SMART" id="SM00387">
    <property type="entry name" value="HATPase_c"/>
    <property type="match status" value="1"/>
</dbReference>
<organism evidence="11 12">
    <name type="scientific">Mucilaginibacter xinganensis</name>
    <dbReference type="NCBI Taxonomy" id="1234841"/>
    <lineage>
        <taxon>Bacteria</taxon>
        <taxon>Pseudomonadati</taxon>
        <taxon>Bacteroidota</taxon>
        <taxon>Sphingobacteriia</taxon>
        <taxon>Sphingobacteriales</taxon>
        <taxon>Sphingobacteriaceae</taxon>
        <taxon>Mucilaginibacter</taxon>
    </lineage>
</organism>
<evidence type="ECO:0000313" key="12">
    <source>
        <dbReference type="Proteomes" id="UP000215002"/>
    </source>
</evidence>
<dbReference type="RefSeq" id="WP_094570912.1">
    <property type="nucleotide sequence ID" value="NZ_CP022743.1"/>
</dbReference>
<dbReference type="EC" id="2.7.13.3" evidence="2"/>
<evidence type="ECO:0000256" key="5">
    <source>
        <dbReference type="ARBA" id="ARBA00022777"/>
    </source>
</evidence>
<dbReference type="NCBIfam" id="TIGR00229">
    <property type="entry name" value="sensory_box"/>
    <property type="match status" value="3"/>
</dbReference>
<evidence type="ECO:0000259" key="9">
    <source>
        <dbReference type="PROSITE" id="PS50112"/>
    </source>
</evidence>
<protein>
    <recommendedName>
        <fullName evidence="2">histidine kinase</fullName>
        <ecNumber evidence="2">2.7.13.3</ecNumber>
    </recommendedName>
</protein>
<dbReference type="GO" id="GO:0007234">
    <property type="term" value="P:osmosensory signaling via phosphorelay pathway"/>
    <property type="evidence" value="ECO:0007669"/>
    <property type="project" value="TreeGrafter"/>
</dbReference>
<dbReference type="Pfam" id="PF08447">
    <property type="entry name" value="PAS_3"/>
    <property type="match status" value="1"/>
</dbReference>
<dbReference type="GO" id="GO:0030295">
    <property type="term" value="F:protein kinase activator activity"/>
    <property type="evidence" value="ECO:0007669"/>
    <property type="project" value="TreeGrafter"/>
</dbReference>
<dbReference type="InterPro" id="IPR004358">
    <property type="entry name" value="Sig_transdc_His_kin-like_C"/>
</dbReference>
<evidence type="ECO:0000256" key="6">
    <source>
        <dbReference type="ARBA" id="ARBA00023136"/>
    </source>
</evidence>
<dbReference type="InterPro" id="IPR035965">
    <property type="entry name" value="PAS-like_dom_sf"/>
</dbReference>
<keyword evidence="5" id="KW-0418">Kinase</keyword>
<dbReference type="FunFam" id="1.10.287.130:FF:000070">
    <property type="entry name" value="Histidine kinase sensor protein"/>
    <property type="match status" value="1"/>
</dbReference>
<dbReference type="InterPro" id="IPR050351">
    <property type="entry name" value="BphY/WalK/GraS-like"/>
</dbReference>
<evidence type="ECO:0000256" key="3">
    <source>
        <dbReference type="ARBA" id="ARBA00022553"/>
    </source>
</evidence>
<dbReference type="Pfam" id="PF02518">
    <property type="entry name" value="HATPase_c"/>
    <property type="match status" value="1"/>
</dbReference>
<dbReference type="EMBL" id="CP022743">
    <property type="protein sequence ID" value="ASU34574.1"/>
    <property type="molecule type" value="Genomic_DNA"/>
</dbReference>
<dbReference type="GO" id="GO:0000155">
    <property type="term" value="F:phosphorelay sensor kinase activity"/>
    <property type="evidence" value="ECO:0007669"/>
    <property type="project" value="InterPro"/>
</dbReference>
<dbReference type="InterPro" id="IPR000014">
    <property type="entry name" value="PAS"/>
</dbReference>
<dbReference type="SMART" id="SM00091">
    <property type="entry name" value="PAS"/>
    <property type="match status" value="3"/>
</dbReference>
<dbReference type="Pfam" id="PF00512">
    <property type="entry name" value="HisKA"/>
    <property type="match status" value="1"/>
</dbReference>
<feature type="domain" description="Histidine kinase" evidence="8">
    <location>
        <begin position="433"/>
        <end position="646"/>
    </location>
</feature>
<dbReference type="SUPFAM" id="SSF55785">
    <property type="entry name" value="PYP-like sensor domain (PAS domain)"/>
    <property type="match status" value="3"/>
</dbReference>
<dbReference type="SUPFAM" id="SSF47384">
    <property type="entry name" value="Homodimeric domain of signal transducing histidine kinase"/>
    <property type="match status" value="1"/>
</dbReference>
<dbReference type="Proteomes" id="UP000215002">
    <property type="component" value="Chromosome"/>
</dbReference>
<gene>
    <name evidence="11" type="ORF">MuYL_2687</name>
</gene>
<dbReference type="InterPro" id="IPR013655">
    <property type="entry name" value="PAS_fold_3"/>
</dbReference>
<dbReference type="Pfam" id="PF00989">
    <property type="entry name" value="PAS"/>
    <property type="match status" value="1"/>
</dbReference>
<dbReference type="PROSITE" id="PS50113">
    <property type="entry name" value="PAC"/>
    <property type="match status" value="1"/>
</dbReference>
<evidence type="ECO:0000256" key="4">
    <source>
        <dbReference type="ARBA" id="ARBA00022679"/>
    </source>
</evidence>
<dbReference type="PANTHER" id="PTHR42878:SF15">
    <property type="entry name" value="BACTERIOPHYTOCHROME"/>
    <property type="match status" value="1"/>
</dbReference>
<dbReference type="GO" id="GO:0000156">
    <property type="term" value="F:phosphorelay response regulator activity"/>
    <property type="evidence" value="ECO:0007669"/>
    <property type="project" value="TreeGrafter"/>
</dbReference>
<dbReference type="Gene3D" id="3.30.565.10">
    <property type="entry name" value="Histidine kinase-like ATPase, C-terminal domain"/>
    <property type="match status" value="1"/>
</dbReference>
<dbReference type="FunFam" id="3.30.565.10:FF:000006">
    <property type="entry name" value="Sensor histidine kinase WalK"/>
    <property type="match status" value="1"/>
</dbReference>
<dbReference type="GO" id="GO:0016020">
    <property type="term" value="C:membrane"/>
    <property type="evidence" value="ECO:0007669"/>
    <property type="project" value="UniProtKB-SubCell"/>
</dbReference>
<dbReference type="CDD" id="cd00082">
    <property type="entry name" value="HisKA"/>
    <property type="match status" value="1"/>
</dbReference>
<name>A0A223NXZ2_9SPHI</name>
<dbReference type="PANTHER" id="PTHR42878">
    <property type="entry name" value="TWO-COMPONENT HISTIDINE KINASE"/>
    <property type="match status" value="1"/>
</dbReference>
<dbReference type="InterPro" id="IPR000700">
    <property type="entry name" value="PAS-assoc_C"/>
</dbReference>
<dbReference type="AlphaFoldDB" id="A0A223NXZ2"/>
<dbReference type="PROSITE" id="PS50109">
    <property type="entry name" value="HIS_KIN"/>
    <property type="match status" value="1"/>
</dbReference>
<dbReference type="CDD" id="cd00130">
    <property type="entry name" value="PAS"/>
    <property type="match status" value="3"/>
</dbReference>
<comment type="catalytic activity">
    <reaction evidence="1">
        <text>ATP + protein L-histidine = ADP + protein N-phospho-L-histidine.</text>
        <dbReference type="EC" id="2.7.13.3"/>
    </reaction>
</comment>
<dbReference type="InterPro" id="IPR036097">
    <property type="entry name" value="HisK_dim/P_sf"/>
</dbReference>
<reference evidence="11 12" key="1">
    <citation type="submission" date="2017-08" db="EMBL/GenBank/DDBJ databases">
        <title>Complete genome sequence of Mucilaginibacter sp. strain BJC16-A31.</title>
        <authorList>
            <consortium name="Henan University of Science and Technology"/>
            <person name="You X."/>
        </authorList>
    </citation>
    <scope>NUCLEOTIDE SEQUENCE [LARGE SCALE GENOMIC DNA]</scope>
    <source>
        <strain evidence="11 12">BJC16-A31</strain>
    </source>
</reference>
<evidence type="ECO:0000259" key="10">
    <source>
        <dbReference type="PROSITE" id="PS50113"/>
    </source>
</evidence>
<dbReference type="InterPro" id="IPR013767">
    <property type="entry name" value="PAS_fold"/>
</dbReference>
<sequence length="646" mass="74114">MRSQSPDYPVKTQSVDEKLFRLLVANVKDYAIFMIDPNGYILSWNQGAAYIKGYQEDEIIGQHISVFYNAEDVEKNLPRHNLNEALKKGSFEQDGWRVRKDGSAFWANVVFTTLYNDEGKLVGFAKITRDITEQKRSEQQREILNAELERKNKENTRKIITNEIKFRKLIEHSYEGISLLDKNLSVIFRSISSERINGWNNIDTDEGEITELVHPDDKPLVNNLFAELLAKPGKPIISEFRTKHKQGHYIWVECLYNNMLADKNINAIVCNYRDVTDRKNAAKEIRKKTQQIERILESITDGFIALDTSFCITYANNKISEMTGYPVETIIGKYIWDQFPEAIGSETYKAFNRAFAEQKYICHEDFYAPTNLCQENHIYPSVNGLSVFVRDISERKRAEQEILLLNESLEKKVTDRTGQLEAANKELESFSYSVSHDLRTPLRAVNGFSMMLKEEFGLKLGDEGNRVMDIIIGNTRLMGQLIDDLLTFSRLGRKEMKLQEFDMADIVKACVKELLLNEPKKYKIKVARLPHCYGDGSMLKQVWMNLIGNAIKYSSKQNQPTIEIGFTRDSAGCIYYVKDNGVGFDMKYSEKLFGVFQRLHSNDQFEGTGVGLALVKRIIDKHGGKIWANAQVNGGAVFNFCIPDKK</sequence>
<feature type="domain" description="PAS" evidence="9">
    <location>
        <begin position="16"/>
        <end position="89"/>
    </location>
</feature>
<proteinExistence type="predicted"/>
<feature type="domain" description="PAC" evidence="10">
    <location>
        <begin position="91"/>
        <end position="143"/>
    </location>
</feature>